<reference evidence="2 3" key="1">
    <citation type="submission" date="2019-03" db="EMBL/GenBank/DDBJ databases">
        <title>Genomic Encyclopedia of Type Strains, Phase IV (KMG-IV): sequencing the most valuable type-strain genomes for metagenomic binning, comparative biology and taxonomic classification.</title>
        <authorList>
            <person name="Goeker M."/>
        </authorList>
    </citation>
    <scope>NUCLEOTIDE SEQUENCE [LARGE SCALE GENOMIC DNA]</scope>
    <source>
        <strain evidence="2 3">DSM 28697</strain>
    </source>
</reference>
<sequence length="72" mass="7677">MPYSVGRIVFSLILGAFFGAVSGFAFVEVLGAPEAFAFHGIYYGMILSVLICLVLEVSEKGSQPLSKEEGTD</sequence>
<dbReference type="AlphaFoldDB" id="A0A4R6U3R3"/>
<protein>
    <submittedName>
        <fullName evidence="2">Uncharacterized protein</fullName>
    </submittedName>
</protein>
<dbReference type="RefSeq" id="WP_133579729.1">
    <property type="nucleotide sequence ID" value="NZ_SNYJ01000004.1"/>
</dbReference>
<keyword evidence="3" id="KW-1185">Reference proteome</keyword>
<name>A0A4R6U3R3_9BACI</name>
<evidence type="ECO:0000313" key="2">
    <source>
        <dbReference type="EMBL" id="TDQ41128.1"/>
    </source>
</evidence>
<accession>A0A4R6U3R3</accession>
<evidence type="ECO:0000313" key="3">
    <source>
        <dbReference type="Proteomes" id="UP000295632"/>
    </source>
</evidence>
<keyword evidence="1" id="KW-0472">Membrane</keyword>
<keyword evidence="1" id="KW-1133">Transmembrane helix</keyword>
<comment type="caution">
    <text evidence="2">The sequence shown here is derived from an EMBL/GenBank/DDBJ whole genome shotgun (WGS) entry which is preliminary data.</text>
</comment>
<dbReference type="Proteomes" id="UP000295632">
    <property type="component" value="Unassembled WGS sequence"/>
</dbReference>
<gene>
    <name evidence="2" type="ORF">EV213_104126</name>
</gene>
<evidence type="ECO:0000256" key="1">
    <source>
        <dbReference type="SAM" id="Phobius"/>
    </source>
</evidence>
<keyword evidence="1" id="KW-0812">Transmembrane</keyword>
<organism evidence="2 3">
    <name type="scientific">Aureibacillus halotolerans</name>
    <dbReference type="NCBI Taxonomy" id="1508390"/>
    <lineage>
        <taxon>Bacteria</taxon>
        <taxon>Bacillati</taxon>
        <taxon>Bacillota</taxon>
        <taxon>Bacilli</taxon>
        <taxon>Bacillales</taxon>
        <taxon>Bacillaceae</taxon>
        <taxon>Aureibacillus</taxon>
    </lineage>
</organism>
<proteinExistence type="predicted"/>
<feature type="transmembrane region" description="Helical" evidence="1">
    <location>
        <begin position="41"/>
        <end position="58"/>
    </location>
</feature>
<dbReference type="EMBL" id="SNYJ01000004">
    <property type="protein sequence ID" value="TDQ41128.1"/>
    <property type="molecule type" value="Genomic_DNA"/>
</dbReference>